<proteinExistence type="predicted"/>
<organism evidence="2 3">
    <name type="scientific">Collybiopsis luxurians FD-317 M1</name>
    <dbReference type="NCBI Taxonomy" id="944289"/>
    <lineage>
        <taxon>Eukaryota</taxon>
        <taxon>Fungi</taxon>
        <taxon>Dikarya</taxon>
        <taxon>Basidiomycota</taxon>
        <taxon>Agaricomycotina</taxon>
        <taxon>Agaricomycetes</taxon>
        <taxon>Agaricomycetidae</taxon>
        <taxon>Agaricales</taxon>
        <taxon>Marasmiineae</taxon>
        <taxon>Omphalotaceae</taxon>
        <taxon>Collybiopsis</taxon>
        <taxon>Collybiopsis luxurians</taxon>
    </lineage>
</organism>
<dbReference type="EMBL" id="KN834764">
    <property type="protein sequence ID" value="KIK63304.1"/>
    <property type="molecule type" value="Genomic_DNA"/>
</dbReference>
<dbReference type="AlphaFoldDB" id="A0A0D0CK92"/>
<evidence type="ECO:0000256" key="1">
    <source>
        <dbReference type="SAM" id="MobiDB-lite"/>
    </source>
</evidence>
<dbReference type="HOGENOM" id="CLU_082469_1_0_1"/>
<evidence type="ECO:0000313" key="2">
    <source>
        <dbReference type="EMBL" id="KIK63304.1"/>
    </source>
</evidence>
<accession>A0A0D0CK92</accession>
<name>A0A0D0CK92_9AGAR</name>
<dbReference type="OrthoDB" id="3051534at2759"/>
<dbReference type="Proteomes" id="UP000053593">
    <property type="component" value="Unassembled WGS sequence"/>
</dbReference>
<sequence>MSDPSPLPTSPSNPSGPAQSPLLQLSNEQLYRLLLTAVQGDQSAQNLASQHAVSAPQVNFLPFTAGPVLLSKSLLDAFPSLELTMLLDITKHKLCPMDLYKLDSKLHEKANDSGSTSSFLSHDSSTKDYPSLSALLTPLNLYFCILIYFTFSGGQADIVTTLSTSVLLYMDHLNNLNSCYEWPTVLQYHMEFHTLC</sequence>
<gene>
    <name evidence="2" type="ORF">GYMLUDRAFT_57546</name>
</gene>
<reference evidence="2 3" key="1">
    <citation type="submission" date="2014-04" db="EMBL/GenBank/DDBJ databases">
        <title>Evolutionary Origins and Diversification of the Mycorrhizal Mutualists.</title>
        <authorList>
            <consortium name="DOE Joint Genome Institute"/>
            <consortium name="Mycorrhizal Genomics Consortium"/>
            <person name="Kohler A."/>
            <person name="Kuo A."/>
            <person name="Nagy L.G."/>
            <person name="Floudas D."/>
            <person name="Copeland A."/>
            <person name="Barry K.W."/>
            <person name="Cichocki N."/>
            <person name="Veneault-Fourrey C."/>
            <person name="LaButti K."/>
            <person name="Lindquist E.A."/>
            <person name="Lipzen A."/>
            <person name="Lundell T."/>
            <person name="Morin E."/>
            <person name="Murat C."/>
            <person name="Riley R."/>
            <person name="Ohm R."/>
            <person name="Sun H."/>
            <person name="Tunlid A."/>
            <person name="Henrissat B."/>
            <person name="Grigoriev I.V."/>
            <person name="Hibbett D.S."/>
            <person name="Martin F."/>
        </authorList>
    </citation>
    <scope>NUCLEOTIDE SEQUENCE [LARGE SCALE GENOMIC DNA]</scope>
    <source>
        <strain evidence="2 3">FD-317 M1</strain>
    </source>
</reference>
<keyword evidence="3" id="KW-1185">Reference proteome</keyword>
<protein>
    <submittedName>
        <fullName evidence="2">Unplaced genomic scaffold GYMLUscaffold_16, whole genome shotgun sequence</fullName>
    </submittedName>
</protein>
<feature type="region of interest" description="Disordered" evidence="1">
    <location>
        <begin position="1"/>
        <end position="21"/>
    </location>
</feature>
<evidence type="ECO:0000313" key="3">
    <source>
        <dbReference type="Proteomes" id="UP000053593"/>
    </source>
</evidence>
<feature type="compositionally biased region" description="Pro residues" evidence="1">
    <location>
        <begin position="1"/>
        <end position="11"/>
    </location>
</feature>